<reference evidence="8" key="2">
    <citation type="submission" date="2013-10" db="EMBL/GenBank/DDBJ databases">
        <authorList>
            <person name="Aslett M."/>
        </authorList>
    </citation>
    <scope>NUCLEOTIDE SEQUENCE</scope>
    <source>
        <strain evidence="8">Houghton</strain>
    </source>
</reference>
<dbReference type="GO" id="GO:0005524">
    <property type="term" value="F:ATP binding"/>
    <property type="evidence" value="ECO:0007669"/>
    <property type="project" value="UniProtKB-KW"/>
</dbReference>
<dbReference type="SUPFAM" id="SSF52374">
    <property type="entry name" value="Nucleotidylyl transferase"/>
    <property type="match status" value="1"/>
</dbReference>
<dbReference type="OMA" id="CKRDLIR"/>
<evidence type="ECO:0000256" key="2">
    <source>
        <dbReference type="ARBA" id="ARBA00022598"/>
    </source>
</evidence>
<sequence>MTTPAAPEGKQGAPGAPGGGGSFVRRDQLIQIEEEVQKLWEKEKPYEVDVGRLRRTEMGADGTSDPTKFSSNKSKLVAKTGNLKTQWEIMAALGIPEEEIPRFADANYWLDYFPPRQGCKRDLIRLGTAVDWRRSFITTDRNPYYAAFVRWQFMKLLAAGKISFGTRPTVISRRELQACADHDRLTGEGVGPQEYTLIKLRVKTEEAEEAASTPYTNLIDQWKTYANTPKGSRNLFLVAATLRPETMYGQTNCYVLPEGEYGVFLAFDKPRVNVEQQQQQQQEQQTLQEKLAAAAAAAASGDTLEHIMTREEALAECSTAFICSHRSALNMAYQARNPKP</sequence>
<dbReference type="GO" id="GO:0004823">
    <property type="term" value="F:leucine-tRNA ligase activity"/>
    <property type="evidence" value="ECO:0007669"/>
    <property type="project" value="InterPro"/>
</dbReference>
<keyword evidence="6 8" id="KW-0030">Aminoacyl-tRNA synthetase</keyword>
<evidence type="ECO:0000256" key="5">
    <source>
        <dbReference type="ARBA" id="ARBA00022917"/>
    </source>
</evidence>
<dbReference type="VEuPathDB" id="ToxoDB:EAH_00017170"/>
<keyword evidence="9" id="KW-1185">Reference proteome</keyword>
<keyword evidence="4" id="KW-0067">ATP-binding</keyword>
<keyword evidence="3" id="KW-0547">Nucleotide-binding</keyword>
<dbReference type="PANTHER" id="PTHR45794">
    <property type="entry name" value="LEUCYL-TRNA SYNTHETASE"/>
    <property type="match status" value="1"/>
</dbReference>
<dbReference type="GeneID" id="25269787"/>
<dbReference type="InterPro" id="IPR004493">
    <property type="entry name" value="Leu-tRNA-synth_Ia_arc/euk"/>
</dbReference>
<accession>U6G7Q2</accession>
<evidence type="ECO:0000313" key="9">
    <source>
        <dbReference type="Proteomes" id="UP000018050"/>
    </source>
</evidence>
<keyword evidence="2" id="KW-0436">Ligase</keyword>
<dbReference type="EMBL" id="HG670352">
    <property type="protein sequence ID" value="CDI76286.1"/>
    <property type="molecule type" value="Genomic_DNA"/>
</dbReference>
<feature type="compositionally biased region" description="Low complexity" evidence="7">
    <location>
        <begin position="1"/>
        <end position="14"/>
    </location>
</feature>
<proteinExistence type="inferred from homology"/>
<dbReference type="Proteomes" id="UP000018050">
    <property type="component" value="Unassembled WGS sequence"/>
</dbReference>
<evidence type="ECO:0000256" key="3">
    <source>
        <dbReference type="ARBA" id="ARBA00022741"/>
    </source>
</evidence>
<dbReference type="Gene3D" id="3.90.740.10">
    <property type="entry name" value="Valyl/Leucyl/Isoleucyl-tRNA synthetase, editing domain"/>
    <property type="match status" value="1"/>
</dbReference>
<evidence type="ECO:0000256" key="1">
    <source>
        <dbReference type="ARBA" id="ARBA00005594"/>
    </source>
</evidence>
<evidence type="ECO:0000256" key="7">
    <source>
        <dbReference type="SAM" id="MobiDB-lite"/>
    </source>
</evidence>
<reference evidence="8" key="1">
    <citation type="submission" date="2013-10" db="EMBL/GenBank/DDBJ databases">
        <title>Genomic analysis of the causative agents of coccidiosis in chickens.</title>
        <authorList>
            <person name="Reid A.J."/>
            <person name="Blake D."/>
            <person name="Billington K."/>
            <person name="Browne H."/>
            <person name="Dunn M."/>
            <person name="Hung S."/>
            <person name="Kawahara F."/>
            <person name="Miranda-Saavedra D."/>
            <person name="Mourier T."/>
            <person name="Nagra H."/>
            <person name="Otto T.D."/>
            <person name="Rawlings N."/>
            <person name="Sanchez A."/>
            <person name="Sanders M."/>
            <person name="Subramaniam C."/>
            <person name="Tay Y."/>
            <person name="Dear P."/>
            <person name="Doerig C."/>
            <person name="Gruber A."/>
            <person name="Parkinson J."/>
            <person name="Shirley M."/>
            <person name="Wan K.L."/>
            <person name="Berriman M."/>
            <person name="Tomley F."/>
            <person name="Pain A."/>
        </authorList>
    </citation>
    <scope>NUCLEOTIDE SEQUENCE</scope>
    <source>
        <strain evidence="8">Houghton</strain>
    </source>
</reference>
<feature type="region of interest" description="Disordered" evidence="7">
    <location>
        <begin position="1"/>
        <end position="26"/>
    </location>
</feature>
<evidence type="ECO:0000313" key="8">
    <source>
        <dbReference type="EMBL" id="CDI76286.1"/>
    </source>
</evidence>
<dbReference type="OrthoDB" id="10249672at2759"/>
<dbReference type="GO" id="GO:0002161">
    <property type="term" value="F:aminoacyl-tRNA deacylase activity"/>
    <property type="evidence" value="ECO:0007669"/>
    <property type="project" value="InterPro"/>
</dbReference>
<dbReference type="InterPro" id="IPR014729">
    <property type="entry name" value="Rossmann-like_a/b/a_fold"/>
</dbReference>
<evidence type="ECO:0000256" key="4">
    <source>
        <dbReference type="ARBA" id="ARBA00022840"/>
    </source>
</evidence>
<dbReference type="AlphaFoldDB" id="U6G7Q2"/>
<keyword evidence="5" id="KW-0648">Protein biosynthesis</keyword>
<dbReference type="PANTHER" id="PTHR45794:SF1">
    <property type="entry name" value="LEUCINE--TRNA LIGASE, CYTOPLASMIC"/>
    <property type="match status" value="1"/>
</dbReference>
<name>U6G7Q2_EIMAC</name>
<gene>
    <name evidence="8" type="ORF">EAH_00017170</name>
</gene>
<dbReference type="Gene3D" id="3.40.50.620">
    <property type="entry name" value="HUPs"/>
    <property type="match status" value="1"/>
</dbReference>
<protein>
    <submittedName>
        <fullName evidence="8">Leucyl-tRNA synthetase, putative</fullName>
    </submittedName>
</protein>
<dbReference type="GO" id="GO:0006429">
    <property type="term" value="P:leucyl-tRNA aminoacylation"/>
    <property type="evidence" value="ECO:0007669"/>
    <property type="project" value="InterPro"/>
</dbReference>
<comment type="similarity">
    <text evidence="1">Belongs to the class-I aminoacyl-tRNA synthetase family.</text>
</comment>
<dbReference type="InterPro" id="IPR009008">
    <property type="entry name" value="Val/Leu/Ile-tRNA-synth_edit"/>
</dbReference>
<evidence type="ECO:0000256" key="6">
    <source>
        <dbReference type="ARBA" id="ARBA00023146"/>
    </source>
</evidence>
<dbReference type="SUPFAM" id="SSF50677">
    <property type="entry name" value="ValRS/IleRS/LeuRS editing domain"/>
    <property type="match status" value="1"/>
</dbReference>
<dbReference type="RefSeq" id="XP_013253144.1">
    <property type="nucleotide sequence ID" value="XM_013397690.1"/>
</dbReference>
<organism evidence="8 9">
    <name type="scientific">Eimeria acervulina</name>
    <name type="common">Coccidian parasite</name>
    <dbReference type="NCBI Taxonomy" id="5801"/>
    <lineage>
        <taxon>Eukaryota</taxon>
        <taxon>Sar</taxon>
        <taxon>Alveolata</taxon>
        <taxon>Apicomplexa</taxon>
        <taxon>Conoidasida</taxon>
        <taxon>Coccidia</taxon>
        <taxon>Eucoccidiorida</taxon>
        <taxon>Eimeriorina</taxon>
        <taxon>Eimeriidae</taxon>
        <taxon>Eimeria</taxon>
    </lineage>
</organism>